<feature type="signal peptide" evidence="3">
    <location>
        <begin position="1"/>
        <end position="22"/>
    </location>
</feature>
<dbReference type="RefSeq" id="WP_113914763.1">
    <property type="nucleotide sequence ID" value="NZ_QNSE01000001.1"/>
</dbReference>
<proteinExistence type="predicted"/>
<gene>
    <name evidence="4" type="ORF">DFP80_1011</name>
</gene>
<comment type="caution">
    <text evidence="4">The sequence shown here is derived from an EMBL/GenBank/DDBJ whole genome shotgun (WGS) entry which is preliminary data.</text>
</comment>
<dbReference type="AlphaFoldDB" id="A0A366JI69"/>
<feature type="chain" id="PRO_5016629540" description="YfdX protein" evidence="3">
    <location>
        <begin position="23"/>
        <end position="421"/>
    </location>
</feature>
<evidence type="ECO:0000313" key="4">
    <source>
        <dbReference type="EMBL" id="RBP85508.1"/>
    </source>
</evidence>
<evidence type="ECO:0000256" key="1">
    <source>
        <dbReference type="SAM" id="Coils"/>
    </source>
</evidence>
<dbReference type="OrthoDB" id="6099999at2"/>
<name>A0A366JI69_9GAMM</name>
<protein>
    <recommendedName>
        <fullName evidence="6">YfdX protein</fullName>
    </recommendedName>
</protein>
<keyword evidence="1" id="KW-0175">Coiled coil</keyword>
<evidence type="ECO:0000256" key="2">
    <source>
        <dbReference type="SAM" id="MobiDB-lite"/>
    </source>
</evidence>
<reference evidence="4 5" key="1">
    <citation type="submission" date="2018-06" db="EMBL/GenBank/DDBJ databases">
        <title>Genomic Encyclopedia of Type Strains, Phase III (KMG-III): the genomes of soil and plant-associated and newly described type strains.</title>
        <authorList>
            <person name="Whitman W."/>
        </authorList>
    </citation>
    <scope>NUCLEOTIDE SEQUENCE [LARGE SCALE GENOMIC DNA]</scope>
    <source>
        <strain evidence="4 5">CECT 7377</strain>
    </source>
</reference>
<feature type="compositionally biased region" description="Basic and acidic residues" evidence="2">
    <location>
        <begin position="404"/>
        <end position="421"/>
    </location>
</feature>
<feature type="coiled-coil region" evidence="1">
    <location>
        <begin position="326"/>
        <end position="374"/>
    </location>
</feature>
<evidence type="ECO:0008006" key="6">
    <source>
        <dbReference type="Google" id="ProtNLM"/>
    </source>
</evidence>
<organism evidence="4 5">
    <name type="scientific">Marinomonas rhizomae</name>
    <dbReference type="NCBI Taxonomy" id="491948"/>
    <lineage>
        <taxon>Bacteria</taxon>
        <taxon>Pseudomonadati</taxon>
        <taxon>Pseudomonadota</taxon>
        <taxon>Gammaproteobacteria</taxon>
        <taxon>Oceanospirillales</taxon>
        <taxon>Oceanospirillaceae</taxon>
        <taxon>Marinomonas</taxon>
    </lineage>
</organism>
<dbReference type="PROSITE" id="PS51257">
    <property type="entry name" value="PROKAR_LIPOPROTEIN"/>
    <property type="match status" value="1"/>
</dbReference>
<evidence type="ECO:0000256" key="3">
    <source>
        <dbReference type="SAM" id="SignalP"/>
    </source>
</evidence>
<dbReference type="Proteomes" id="UP000252792">
    <property type="component" value="Unassembled WGS sequence"/>
</dbReference>
<feature type="region of interest" description="Disordered" evidence="2">
    <location>
        <begin position="385"/>
        <end position="421"/>
    </location>
</feature>
<evidence type="ECO:0000313" key="5">
    <source>
        <dbReference type="Proteomes" id="UP000252792"/>
    </source>
</evidence>
<accession>A0A366JI69</accession>
<sequence length="421" mass="46410">MKKELKIAVLTAVITLTLSGCASNPDSASNLAADAKQSETITQINEFKKAQDNAEQQVSQGDKDELSWFATKEIEEANKALAEAKEYYAKFEFDPSEANNSTGLFTSTTNLEAANESLNKFNSYMNKARSLKTSALSTLSEAFDYRTQLNKIGAQAYFPSTIKELETELKTLVDQIAEDEIDDAIAAQPALVAKQRALEAKTVTKIYLSDAQQELNKLVKSDINQHAPKSVSRVSALLNATIAFIATNPRDTDEIKKKADDVLFSAKRAQQIALTVKKLKALSQKDYEDYVTSYEKILFEISKTLGAEDKRDLSFEQQGKALTAFIEAEMKNKDQSETAQQELRKELKDQKSYSELLEEKISSLTANLADVKQSLADSLVEKEAATQAATAKEEATKIALEASTEEKAQSEAEKTDTVSAE</sequence>
<keyword evidence="3" id="KW-0732">Signal</keyword>
<dbReference type="EMBL" id="QNSE01000001">
    <property type="protein sequence ID" value="RBP85508.1"/>
    <property type="molecule type" value="Genomic_DNA"/>
</dbReference>
<keyword evidence="5" id="KW-1185">Reference proteome</keyword>